<gene>
    <name evidence="2" type="ORF">Bca52824_026846</name>
</gene>
<comment type="caution">
    <text evidence="2">The sequence shown here is derived from an EMBL/GenBank/DDBJ whole genome shotgun (WGS) entry which is preliminary data.</text>
</comment>
<evidence type="ECO:0000313" key="2">
    <source>
        <dbReference type="EMBL" id="KAG2307098.1"/>
    </source>
</evidence>
<reference evidence="2 3" key="1">
    <citation type="submission" date="2020-02" db="EMBL/GenBank/DDBJ databases">
        <authorList>
            <person name="Ma Q."/>
            <person name="Huang Y."/>
            <person name="Song X."/>
            <person name="Pei D."/>
        </authorList>
    </citation>
    <scope>NUCLEOTIDE SEQUENCE [LARGE SCALE GENOMIC DNA]</scope>
    <source>
        <strain evidence="2">Sxm20200214</strain>
        <tissue evidence="2">Leaf</tissue>
    </source>
</reference>
<name>A0A8X7SIM4_BRACI</name>
<protein>
    <submittedName>
        <fullName evidence="2">Uncharacterized protein</fullName>
    </submittedName>
</protein>
<dbReference type="OrthoDB" id="6108017at2759"/>
<dbReference type="AlphaFoldDB" id="A0A8X7SIM4"/>
<dbReference type="Proteomes" id="UP000886595">
    <property type="component" value="Unassembled WGS sequence"/>
</dbReference>
<sequence>MHLRRLAMPTDLTGSGDCRTHGRSRSLGVRLNVISFLVEGFRQRAQMFEDDTKLLMKLKSGTVEANLNP</sequence>
<evidence type="ECO:0000313" key="3">
    <source>
        <dbReference type="Proteomes" id="UP000886595"/>
    </source>
</evidence>
<dbReference type="EMBL" id="JAAMPC010000006">
    <property type="protein sequence ID" value="KAG2307098.1"/>
    <property type="molecule type" value="Genomic_DNA"/>
</dbReference>
<accession>A0A8X7SIM4</accession>
<keyword evidence="3" id="KW-1185">Reference proteome</keyword>
<organism evidence="2 3">
    <name type="scientific">Brassica carinata</name>
    <name type="common">Ethiopian mustard</name>
    <name type="synonym">Abyssinian cabbage</name>
    <dbReference type="NCBI Taxonomy" id="52824"/>
    <lineage>
        <taxon>Eukaryota</taxon>
        <taxon>Viridiplantae</taxon>
        <taxon>Streptophyta</taxon>
        <taxon>Embryophyta</taxon>
        <taxon>Tracheophyta</taxon>
        <taxon>Spermatophyta</taxon>
        <taxon>Magnoliopsida</taxon>
        <taxon>eudicotyledons</taxon>
        <taxon>Gunneridae</taxon>
        <taxon>Pentapetalae</taxon>
        <taxon>rosids</taxon>
        <taxon>malvids</taxon>
        <taxon>Brassicales</taxon>
        <taxon>Brassicaceae</taxon>
        <taxon>Brassiceae</taxon>
        <taxon>Brassica</taxon>
    </lineage>
</organism>
<proteinExistence type="predicted"/>
<evidence type="ECO:0000256" key="1">
    <source>
        <dbReference type="SAM" id="MobiDB-lite"/>
    </source>
</evidence>
<feature type="region of interest" description="Disordered" evidence="1">
    <location>
        <begin position="1"/>
        <end position="22"/>
    </location>
</feature>